<proteinExistence type="predicted"/>
<comment type="caution">
    <text evidence="5">The sequence shown here is derived from an EMBL/GenBank/DDBJ whole genome shotgun (WGS) entry which is preliminary data.</text>
</comment>
<dbReference type="SMART" id="SM00283">
    <property type="entry name" value="MA"/>
    <property type="match status" value="1"/>
</dbReference>
<dbReference type="EMBL" id="NOXS01000030">
    <property type="protein sequence ID" value="OYQ19758.1"/>
    <property type="molecule type" value="Genomic_DNA"/>
</dbReference>
<dbReference type="AlphaFoldDB" id="A0A255XS11"/>
<keyword evidence="3" id="KW-1133">Transmembrane helix</keyword>
<evidence type="ECO:0000256" key="3">
    <source>
        <dbReference type="SAM" id="Phobius"/>
    </source>
</evidence>
<keyword evidence="3" id="KW-0812">Transmembrane</keyword>
<feature type="transmembrane region" description="Helical" evidence="3">
    <location>
        <begin position="6"/>
        <end position="28"/>
    </location>
</feature>
<gene>
    <name evidence="5" type="ORF">CHR90_06450</name>
</gene>
<reference evidence="5 6" key="1">
    <citation type="submission" date="2017-07" db="EMBL/GenBank/DDBJ databases">
        <title>Elstera cyanobacteriorum sp. nov., a novel bacterium isolated from cyanobacterial aggregates in a eutrophic lake.</title>
        <authorList>
            <person name="Cai H."/>
        </authorList>
    </citation>
    <scope>NUCLEOTIDE SEQUENCE [LARGE SCALE GENOMIC DNA]</scope>
    <source>
        <strain evidence="5 6">TH019</strain>
    </source>
</reference>
<organism evidence="5 6">
    <name type="scientific">Elstera cyanobacteriorum</name>
    <dbReference type="NCBI Taxonomy" id="2022747"/>
    <lineage>
        <taxon>Bacteria</taxon>
        <taxon>Pseudomonadati</taxon>
        <taxon>Pseudomonadota</taxon>
        <taxon>Alphaproteobacteria</taxon>
        <taxon>Rhodospirillales</taxon>
        <taxon>Rhodospirillaceae</taxon>
        <taxon>Elstera</taxon>
    </lineage>
</organism>
<feature type="transmembrane region" description="Helical" evidence="3">
    <location>
        <begin position="35"/>
        <end position="56"/>
    </location>
</feature>
<keyword evidence="1 2" id="KW-0807">Transducer</keyword>
<dbReference type="PANTHER" id="PTHR32089:SF112">
    <property type="entry name" value="LYSOZYME-LIKE PROTEIN-RELATED"/>
    <property type="match status" value="1"/>
</dbReference>
<sequence length="367" mass="37052">MVTPFFLQTGLLLAIAVLLPAGVATFLLPDPTHRLIVLLVAAATAGGALALVRLLVARLPAAQPPQAAVSAAKAAAGPETVGSILATTIVQRLKQSSAWLLDDMTAAAQRLRMTGEGLADVTNSANQQALLVSDAADETASHGDRAAAAAGGLVKSVQEIAVHVDQAVGAAEAAQTAGQSARHTMEGLEAAAAAISEVSTLITEIAGQTNLLALNATIEAARAGAAGKGFAVVAGEVKALATRTAQATEDIGAQIAIIQTVTADMGGVLNEILGQIKQLQHNSKEVSYILQDHEGAAGQVTTLVDRMASGARKVRDGISEVGSAAIRGGANVLDLLNAADDVADRTQRLRLAIDEAMRATGGDAAAS</sequence>
<dbReference type="SUPFAM" id="SSF58104">
    <property type="entry name" value="Methyl-accepting chemotaxis protein (MCP) signaling domain"/>
    <property type="match status" value="1"/>
</dbReference>
<dbReference type="OrthoDB" id="7218049at2"/>
<keyword evidence="3" id="KW-0472">Membrane</keyword>
<dbReference type="Pfam" id="PF00015">
    <property type="entry name" value="MCPsignal"/>
    <property type="match status" value="1"/>
</dbReference>
<dbReference type="PANTHER" id="PTHR32089">
    <property type="entry name" value="METHYL-ACCEPTING CHEMOTAXIS PROTEIN MCPB"/>
    <property type="match status" value="1"/>
</dbReference>
<dbReference type="RefSeq" id="WP_094408177.1">
    <property type="nucleotide sequence ID" value="NZ_BMJZ01000006.1"/>
</dbReference>
<evidence type="ECO:0000259" key="4">
    <source>
        <dbReference type="PROSITE" id="PS50111"/>
    </source>
</evidence>
<evidence type="ECO:0000256" key="1">
    <source>
        <dbReference type="ARBA" id="ARBA00023224"/>
    </source>
</evidence>
<feature type="domain" description="Methyl-accepting transducer" evidence="4">
    <location>
        <begin position="107"/>
        <end position="343"/>
    </location>
</feature>
<evidence type="ECO:0000313" key="5">
    <source>
        <dbReference type="EMBL" id="OYQ19758.1"/>
    </source>
</evidence>
<dbReference type="PROSITE" id="PS50111">
    <property type="entry name" value="CHEMOTAXIS_TRANSDUC_2"/>
    <property type="match status" value="1"/>
</dbReference>
<keyword evidence="6" id="KW-1185">Reference proteome</keyword>
<dbReference type="InterPro" id="IPR004089">
    <property type="entry name" value="MCPsignal_dom"/>
</dbReference>
<name>A0A255XS11_9PROT</name>
<evidence type="ECO:0000256" key="2">
    <source>
        <dbReference type="PROSITE-ProRule" id="PRU00284"/>
    </source>
</evidence>
<dbReference type="GO" id="GO:0007165">
    <property type="term" value="P:signal transduction"/>
    <property type="evidence" value="ECO:0007669"/>
    <property type="project" value="UniProtKB-KW"/>
</dbReference>
<protein>
    <recommendedName>
        <fullName evidence="4">Methyl-accepting transducer domain-containing protein</fullName>
    </recommendedName>
</protein>
<dbReference type="GO" id="GO:0016020">
    <property type="term" value="C:membrane"/>
    <property type="evidence" value="ECO:0007669"/>
    <property type="project" value="InterPro"/>
</dbReference>
<accession>A0A255XS11</accession>
<dbReference type="Gene3D" id="1.10.287.950">
    <property type="entry name" value="Methyl-accepting chemotaxis protein"/>
    <property type="match status" value="1"/>
</dbReference>
<evidence type="ECO:0000313" key="6">
    <source>
        <dbReference type="Proteomes" id="UP000216361"/>
    </source>
</evidence>
<dbReference type="Proteomes" id="UP000216361">
    <property type="component" value="Unassembled WGS sequence"/>
</dbReference>